<dbReference type="GO" id="GO:0033499">
    <property type="term" value="P:galactose catabolic process via UDP-galactose, Leloir pathway"/>
    <property type="evidence" value="ECO:0007669"/>
    <property type="project" value="TreeGrafter"/>
</dbReference>
<evidence type="ECO:0000313" key="2">
    <source>
        <dbReference type="Proteomes" id="UP001157137"/>
    </source>
</evidence>
<evidence type="ECO:0000313" key="1">
    <source>
        <dbReference type="EMBL" id="GLV12776.1"/>
    </source>
</evidence>
<accession>A0AA37U1Q3</accession>
<dbReference type="PANTHER" id="PTHR10091">
    <property type="entry name" value="ALDOSE-1-EPIMERASE"/>
    <property type="match status" value="1"/>
</dbReference>
<organism evidence="1 2">
    <name type="scientific">Alicyclobacillus hesperidum</name>
    <dbReference type="NCBI Taxonomy" id="89784"/>
    <lineage>
        <taxon>Bacteria</taxon>
        <taxon>Bacillati</taxon>
        <taxon>Bacillota</taxon>
        <taxon>Bacilli</taxon>
        <taxon>Bacillales</taxon>
        <taxon>Alicyclobacillaceae</taxon>
        <taxon>Alicyclobacillus</taxon>
    </lineage>
</organism>
<dbReference type="SUPFAM" id="SSF74650">
    <property type="entry name" value="Galactose mutarotase-like"/>
    <property type="match status" value="1"/>
</dbReference>
<dbReference type="GO" id="GO:0004034">
    <property type="term" value="F:aldose 1-epimerase activity"/>
    <property type="evidence" value="ECO:0007669"/>
    <property type="project" value="TreeGrafter"/>
</dbReference>
<gene>
    <name evidence="1" type="ORF">Heshes_04600</name>
</gene>
<protein>
    <submittedName>
        <fullName evidence="1">Galactose mutarotase</fullName>
    </submittedName>
</protein>
<dbReference type="GO" id="GO:0006006">
    <property type="term" value="P:glucose metabolic process"/>
    <property type="evidence" value="ECO:0007669"/>
    <property type="project" value="TreeGrafter"/>
</dbReference>
<dbReference type="AlphaFoldDB" id="A0AA37U1Q3"/>
<dbReference type="CDD" id="cd01081">
    <property type="entry name" value="Aldose_epim"/>
    <property type="match status" value="1"/>
</dbReference>
<dbReference type="InterPro" id="IPR008183">
    <property type="entry name" value="Aldose_1/G6P_1-epimerase"/>
</dbReference>
<dbReference type="Pfam" id="PF01263">
    <property type="entry name" value="Aldose_epim"/>
    <property type="match status" value="1"/>
</dbReference>
<sequence>MMMSVKEATYAGESAILLQNGDYEAILLPKRGGNLVAFRDVKRGYRFLREPEQEMDQFEKSPIRFGIPVLFPPNRYRDGVFTVAGRTYHLPVNEESTHNHLHGFFSRLAWPVVASGDNAEGAFVEIRHDVDENHPVYEHWPHRFSISIRYTLTTSSLVQTVHIENTGDTPMPCMLGFHTAVLVPFAPSSSAADCTFTLTIGERWQLDERKLPTGRFQPLNAGEQNMKSGGVSPFFEAMDNHYSAAPVDGHNQMVLTDSKAGVRFIYDVDLGYRHWMVWNNNAGGTFFCPEPQINMVNAPNVELPADVTGLVILQPGESWTGTSRMYAESL</sequence>
<dbReference type="GO" id="GO:0030246">
    <property type="term" value="F:carbohydrate binding"/>
    <property type="evidence" value="ECO:0007669"/>
    <property type="project" value="InterPro"/>
</dbReference>
<name>A0AA37U1Q3_9BACL</name>
<dbReference type="Gene3D" id="2.70.98.10">
    <property type="match status" value="1"/>
</dbReference>
<comment type="caution">
    <text evidence="1">The sequence shown here is derived from an EMBL/GenBank/DDBJ whole genome shotgun (WGS) entry which is preliminary data.</text>
</comment>
<dbReference type="Proteomes" id="UP001157137">
    <property type="component" value="Unassembled WGS sequence"/>
</dbReference>
<dbReference type="RefSeq" id="WP_006447985.1">
    <property type="nucleotide sequence ID" value="NZ_BSRA01000002.1"/>
</dbReference>
<dbReference type="PANTHER" id="PTHR10091:SF0">
    <property type="entry name" value="GALACTOSE MUTAROTASE"/>
    <property type="match status" value="1"/>
</dbReference>
<dbReference type="EMBL" id="BSRA01000002">
    <property type="protein sequence ID" value="GLV12776.1"/>
    <property type="molecule type" value="Genomic_DNA"/>
</dbReference>
<dbReference type="GO" id="GO:0005737">
    <property type="term" value="C:cytoplasm"/>
    <property type="evidence" value="ECO:0007669"/>
    <property type="project" value="TreeGrafter"/>
</dbReference>
<reference evidence="1" key="1">
    <citation type="submission" date="2023-02" db="EMBL/GenBank/DDBJ databases">
        <title>Proposal of a novel subspecies: Alicyclobacillus hesperidum subspecies aegle.</title>
        <authorList>
            <person name="Goto K."/>
            <person name="Fujii T."/>
            <person name="Yasui K."/>
            <person name="Mochida K."/>
            <person name="Kato-Tanaka Y."/>
            <person name="Morohoshi S."/>
            <person name="An S.Y."/>
            <person name="Kasai H."/>
            <person name="Yokota A."/>
        </authorList>
    </citation>
    <scope>NUCLEOTIDE SEQUENCE</scope>
    <source>
        <strain evidence="1">DSM 12766</strain>
    </source>
</reference>
<proteinExistence type="predicted"/>
<dbReference type="InterPro" id="IPR014718">
    <property type="entry name" value="GH-type_carb-bd"/>
</dbReference>
<dbReference type="InterPro" id="IPR011013">
    <property type="entry name" value="Gal_mutarotase_sf_dom"/>
</dbReference>